<evidence type="ECO:0000256" key="3">
    <source>
        <dbReference type="ARBA" id="ARBA00022980"/>
    </source>
</evidence>
<evidence type="ECO:0000313" key="7">
    <source>
        <dbReference type="EMBL" id="RCK63620.1"/>
    </source>
</evidence>
<dbReference type="STRING" id="5486.A0A367YD65"/>
<comment type="caution">
    <text evidence="7">The sequence shown here is derived from an EMBL/GenBank/DDBJ whole genome shotgun (WGS) entry which is preliminary data.</text>
</comment>
<evidence type="ECO:0000256" key="1">
    <source>
        <dbReference type="ARBA" id="ARBA00004173"/>
    </source>
</evidence>
<evidence type="ECO:0000256" key="2">
    <source>
        <dbReference type="ARBA" id="ARBA00008860"/>
    </source>
</evidence>
<evidence type="ECO:0000256" key="6">
    <source>
        <dbReference type="ARBA" id="ARBA00035183"/>
    </source>
</evidence>
<dbReference type="OrthoDB" id="3980895at2759"/>
<keyword evidence="5" id="KW-0687">Ribonucleoprotein</keyword>
<evidence type="ECO:0000256" key="4">
    <source>
        <dbReference type="ARBA" id="ARBA00023128"/>
    </source>
</evidence>
<keyword evidence="4" id="KW-0496">Mitochondrion</keyword>
<dbReference type="GO" id="GO:0005840">
    <property type="term" value="C:ribosome"/>
    <property type="evidence" value="ECO:0007669"/>
    <property type="project" value="UniProtKB-KW"/>
</dbReference>
<evidence type="ECO:0000256" key="5">
    <source>
        <dbReference type="ARBA" id="ARBA00023274"/>
    </source>
</evidence>
<dbReference type="InterPro" id="IPR018305">
    <property type="entry name" value="Ribosomal_m50"/>
</dbReference>
<accession>A0A367YD65</accession>
<organism evidence="7 8">
    <name type="scientific">Candida viswanathii</name>
    <dbReference type="NCBI Taxonomy" id="5486"/>
    <lineage>
        <taxon>Eukaryota</taxon>
        <taxon>Fungi</taxon>
        <taxon>Dikarya</taxon>
        <taxon>Ascomycota</taxon>
        <taxon>Saccharomycotina</taxon>
        <taxon>Pichiomycetes</taxon>
        <taxon>Debaryomycetaceae</taxon>
        <taxon>Candida/Lodderomyces clade</taxon>
        <taxon>Candida</taxon>
    </lineage>
</organism>
<keyword evidence="3" id="KW-0689">Ribosomal protein</keyword>
<protein>
    <recommendedName>
        <fullName evidence="6">Large ribosomal subunit protein mL50</fullName>
    </recommendedName>
</protein>
<dbReference type="GO" id="GO:1990904">
    <property type="term" value="C:ribonucleoprotein complex"/>
    <property type="evidence" value="ECO:0007669"/>
    <property type="project" value="UniProtKB-KW"/>
</dbReference>
<comment type="subcellular location">
    <subcellularLocation>
        <location evidence="1">Mitochondrion</location>
    </subcellularLocation>
</comment>
<dbReference type="InterPro" id="IPR036736">
    <property type="entry name" value="ACP-like_sf"/>
</dbReference>
<dbReference type="Pfam" id="PF10501">
    <property type="entry name" value="Ribosomal_L50"/>
    <property type="match status" value="1"/>
</dbReference>
<keyword evidence="8" id="KW-1185">Reference proteome</keyword>
<gene>
    <name evidence="7" type="ORF">Cantr_09777</name>
</gene>
<dbReference type="GO" id="GO:0005739">
    <property type="term" value="C:mitochondrion"/>
    <property type="evidence" value="ECO:0007669"/>
    <property type="project" value="UniProtKB-SubCell"/>
</dbReference>
<dbReference type="Proteomes" id="UP000253472">
    <property type="component" value="Unassembled WGS sequence"/>
</dbReference>
<comment type="similarity">
    <text evidence="2">Belongs to the mitochondrion-specific ribosomal protein mL50 family.</text>
</comment>
<reference evidence="7 8" key="1">
    <citation type="submission" date="2018-06" db="EMBL/GenBank/DDBJ databases">
        <title>Whole genome sequencing of Candida tropicalis (genome annotated by CSBL at Korea University).</title>
        <authorList>
            <person name="Ahn J."/>
        </authorList>
    </citation>
    <scope>NUCLEOTIDE SEQUENCE [LARGE SCALE GENOMIC DNA]</scope>
    <source>
        <strain evidence="7 8">ATCC 20962</strain>
    </source>
</reference>
<name>A0A367YD65_9ASCO</name>
<dbReference type="Gene3D" id="1.10.1200.10">
    <property type="entry name" value="ACP-like"/>
    <property type="match status" value="1"/>
</dbReference>
<proteinExistence type="inferred from homology"/>
<evidence type="ECO:0000313" key="8">
    <source>
        <dbReference type="Proteomes" id="UP000253472"/>
    </source>
</evidence>
<sequence length="231" mass="27156">MMIRSQIQSRTFVTSTRTLSWFGDLFGRKKAKLESQKKREEIIEKQDEFTTDDAVKVTHLTFKNSDKNVKFDREKEMPGFVLKNWKTRALRPQDLESYYANKKTLQNRINGTLALVLGKRVTRKQYKEVSLGDLELRFKVVKALQSSLGVDLNDYTITKCHDLDSLYNEIENVVSVRWKNEKHPDAIVLRPDDFTAANVYLNEERSDYEKQKEYGRLLQKMKHAQKKEQSV</sequence>
<dbReference type="AlphaFoldDB" id="A0A367YD65"/>
<dbReference type="EMBL" id="QLNQ01000024">
    <property type="protein sequence ID" value="RCK63620.1"/>
    <property type="molecule type" value="Genomic_DNA"/>
</dbReference>